<dbReference type="Proteomes" id="UP000827549">
    <property type="component" value="Chromosome 2"/>
</dbReference>
<organism evidence="1 2">
    <name type="scientific">Vanrija pseudolonga</name>
    <dbReference type="NCBI Taxonomy" id="143232"/>
    <lineage>
        <taxon>Eukaryota</taxon>
        <taxon>Fungi</taxon>
        <taxon>Dikarya</taxon>
        <taxon>Basidiomycota</taxon>
        <taxon>Agaricomycotina</taxon>
        <taxon>Tremellomycetes</taxon>
        <taxon>Trichosporonales</taxon>
        <taxon>Trichosporonaceae</taxon>
        <taxon>Vanrija</taxon>
    </lineage>
</organism>
<evidence type="ECO:0000313" key="1">
    <source>
        <dbReference type="EMBL" id="WOO79194.1"/>
    </source>
</evidence>
<proteinExistence type="predicted"/>
<evidence type="ECO:0000313" key="2">
    <source>
        <dbReference type="Proteomes" id="UP000827549"/>
    </source>
</evidence>
<reference evidence="1" key="1">
    <citation type="submission" date="2023-10" db="EMBL/GenBank/DDBJ databases">
        <authorList>
            <person name="Noh H."/>
        </authorList>
    </citation>
    <scope>NUCLEOTIDE SEQUENCE</scope>
    <source>
        <strain evidence="1">DUCC4014</strain>
    </source>
</reference>
<dbReference type="AlphaFoldDB" id="A0AAF0Y6U8"/>
<keyword evidence="2" id="KW-1185">Reference proteome</keyword>
<accession>A0AAF0Y6U8</accession>
<protein>
    <recommendedName>
        <fullName evidence="3">SAP domain-containing protein</fullName>
    </recommendedName>
</protein>
<sequence>MGHGGAISKSASSSSLSAIVKDPDATNASWRVVFDAAFDGLTSSERRHTFGEFVSAIHNESLDRQLDAKDAAYRAFLGKAQAAASEECHGTCVTHYCVGVRHTALVTTAHIDKDEFAERTVPCADMWDHALCRHCTVDRWSYRQQRTDRWAITADGIRKRDAARSEFVVSIDLDQLLALPSNPDFTGVIPKQRHTLDREELTSSILAWLENGSPTLVYSDNITTFPAEVSSLEQQRFNNMRDRVHAMRASPDLRHQLFLEPDGEPAEVAYHHPDNVHMVPTWYNLAKRGGFELTVDAVMAAVRLHQQGLPVTGLVPLVDATTKTNTAYVNRANVGYADKKTAIVRANRLMEAFGPGATKLLILNPSAPEPPHIDDALNRYVIAGSIPSEDAEIRRLRKESGAFLQLVKEYEQANPELFADVSGCFPRNTKGFPIAFWPHARQTDIWRLCLRAIHRAETECDKQFEPNPNNSPQAILFLWLVHWSKYRDRDILLGLPIDFSAPPSGACTPTLIAHQSHHVPFCFGFNTPSPSKLSEFNPDQVNVRVELWVVNAVVRSWRSATLIAIFDSAHVLSQRVLNRAAAHKLIQPVQLGQFEFTESCAQEYARNGLSDGELAAIYGICTNDWVGVTDHTEQRTVRGNPKLADGPARILAEQYTTVGLRDILRDRGTLTTSVKEDLALRLAQHSREDNSHLVNPASNPRYLELCKLSRSELKALCRENGVIPWGYRDEMAMRLVEKEMKEKGGVVEFRRRATTHEYYSMKARRYITLTDVSMGSEDRDRRVLKLLDFHQGHLLRHATLNGISCRRMSQKLEVARALVERGLDHKVPPESEVSADAVAMAKEHTKKELKEMAKELKYRSDNNKEGLAEEILRRRAILDAGGSLDGPKTNPTRRGLRFVRDQKYKGEGTPEFLKRANLLMSNFNLSDLHAIAKDKGIATNLGSKQLSKPDLVKAFVDSNADVGIEIPSRAIEASDDAYVNHLRGFTITELKNLGKEKGVSGTASKASWVEALAKHERAQPKSTWYGSGTHKQ</sequence>
<dbReference type="RefSeq" id="XP_062625226.1">
    <property type="nucleotide sequence ID" value="XM_062769242.1"/>
</dbReference>
<dbReference type="EMBL" id="CP086715">
    <property type="protein sequence ID" value="WOO79194.1"/>
    <property type="molecule type" value="Genomic_DNA"/>
</dbReference>
<dbReference type="GeneID" id="87805975"/>
<name>A0AAF0Y6U8_9TREE</name>
<gene>
    <name evidence="1" type="ORF">LOC62_02G002728</name>
</gene>
<evidence type="ECO:0008006" key="3">
    <source>
        <dbReference type="Google" id="ProtNLM"/>
    </source>
</evidence>